<evidence type="ECO:0000256" key="6">
    <source>
        <dbReference type="ARBA" id="ARBA00022679"/>
    </source>
</evidence>
<dbReference type="GO" id="GO:0006071">
    <property type="term" value="P:glycerol metabolic process"/>
    <property type="evidence" value="ECO:0007669"/>
    <property type="project" value="UniProtKB-KW"/>
</dbReference>
<evidence type="ECO:0000256" key="12">
    <source>
        <dbReference type="ARBA" id="ARBA00045165"/>
    </source>
</evidence>
<name>A0A1S4FJK7_AEDAE</name>
<dbReference type="GO" id="GO:0005739">
    <property type="term" value="C:mitochondrion"/>
    <property type="evidence" value="ECO:0007669"/>
    <property type="project" value="TreeGrafter"/>
</dbReference>
<evidence type="ECO:0000256" key="13">
    <source>
        <dbReference type="ARBA" id="ARBA00047192"/>
    </source>
</evidence>
<dbReference type="InterPro" id="IPR037444">
    <property type="entry name" value="GK5"/>
</dbReference>
<feature type="domain" description="Carbohydrate kinase FGGY C-terminal" evidence="15">
    <location>
        <begin position="306"/>
        <end position="496"/>
    </location>
</feature>
<evidence type="ECO:0000256" key="4">
    <source>
        <dbReference type="ARBA" id="ARBA00012099"/>
    </source>
</evidence>
<evidence type="ECO:0000256" key="11">
    <source>
        <dbReference type="ARBA" id="ARBA00033026"/>
    </source>
</evidence>
<comment type="function">
    <text evidence="12">Skin-specific kinase that plays a key role in glycerol metabolism, catalyzing its phosphorylation to produce sn-glycerol 3-phosphate. Involved in skin-specific regulation of sterol regulatory element-binding protein (SREBP) processing and lipid biosynthesis.</text>
</comment>
<keyword evidence="17" id="KW-1185">Reference proteome</keyword>
<protein>
    <recommendedName>
        <fullName evidence="13">Glycerol kinase 5</fullName>
        <ecNumber evidence="4">2.7.1.30</ecNumber>
    </recommendedName>
    <alternativeName>
        <fullName evidence="11">ATP:glycerol 3-phosphotransferase 5</fullName>
    </alternativeName>
</protein>
<proteinExistence type="inferred from homology"/>
<comment type="similarity">
    <text evidence="3">Belongs to the FGGY kinase family.</text>
</comment>
<evidence type="ECO:0000256" key="9">
    <source>
        <dbReference type="ARBA" id="ARBA00022798"/>
    </source>
</evidence>
<dbReference type="GO" id="GO:0046167">
    <property type="term" value="P:glycerol-3-phosphate biosynthetic process"/>
    <property type="evidence" value="ECO:0007669"/>
    <property type="project" value="TreeGrafter"/>
</dbReference>
<dbReference type="GO" id="GO:0005524">
    <property type="term" value="F:ATP binding"/>
    <property type="evidence" value="ECO:0007669"/>
    <property type="project" value="UniProtKB-KW"/>
</dbReference>
<dbReference type="InterPro" id="IPR018485">
    <property type="entry name" value="FGGY_C"/>
</dbReference>
<dbReference type="InterPro" id="IPR018484">
    <property type="entry name" value="FGGY_N"/>
</dbReference>
<reference evidence="16 17" key="1">
    <citation type="submission" date="2017-06" db="EMBL/GenBank/DDBJ databases">
        <title>Aedes aegypti genome working group (AGWG) sequencing and assembly.</title>
        <authorList>
            <consortium name="Aedes aegypti Genome Working Group (AGWG)"/>
            <person name="Matthews B.J."/>
        </authorList>
    </citation>
    <scope>NUCLEOTIDE SEQUENCE [LARGE SCALE GENOMIC DNA]</scope>
    <source>
        <strain evidence="16 17">LVP_AGWG</strain>
    </source>
</reference>
<dbReference type="VEuPathDB" id="VectorBase:AAEL008472"/>
<evidence type="ECO:0000313" key="17">
    <source>
        <dbReference type="Proteomes" id="UP000008820"/>
    </source>
</evidence>
<dbReference type="SUPFAM" id="SSF53067">
    <property type="entry name" value="Actin-like ATPase domain"/>
    <property type="match status" value="2"/>
</dbReference>
<dbReference type="Proteomes" id="UP000008820">
    <property type="component" value="Chromosome 2"/>
</dbReference>
<dbReference type="AlphaFoldDB" id="A0A1S4FJK7"/>
<dbReference type="OrthoDB" id="6278781at2759"/>
<evidence type="ECO:0000313" key="16">
    <source>
        <dbReference type="EnsemblMetazoa" id="AAEL008472-PA"/>
    </source>
</evidence>
<dbReference type="FunFam" id="3.30.420.40:FF:000104">
    <property type="entry name" value="putative glycerol kinase 5"/>
    <property type="match status" value="1"/>
</dbReference>
<evidence type="ECO:0000256" key="2">
    <source>
        <dbReference type="ARBA" id="ARBA00005190"/>
    </source>
</evidence>
<dbReference type="InterPro" id="IPR043129">
    <property type="entry name" value="ATPase_NBD"/>
</dbReference>
<dbReference type="InParanoid" id="A0A1S4FJK7"/>
<dbReference type="PANTHER" id="PTHR10196">
    <property type="entry name" value="SUGAR KINASE"/>
    <property type="match status" value="1"/>
</dbReference>
<dbReference type="PANTHER" id="PTHR10196:SF68">
    <property type="entry name" value="GLYCEROL KINASE 5-RELATED"/>
    <property type="match status" value="1"/>
</dbReference>
<keyword evidence="5" id="KW-0963">Cytoplasm</keyword>
<dbReference type="FunFam" id="3.30.420.40:FF:000102">
    <property type="entry name" value="Putative glycerol kinase 5"/>
    <property type="match status" value="1"/>
</dbReference>
<dbReference type="EC" id="2.7.1.30" evidence="4"/>
<dbReference type="Pfam" id="PF02782">
    <property type="entry name" value="FGGY_C"/>
    <property type="match status" value="1"/>
</dbReference>
<keyword evidence="9" id="KW-0319">Glycerol metabolism</keyword>
<dbReference type="InterPro" id="IPR000577">
    <property type="entry name" value="Carb_kinase_FGGY"/>
</dbReference>
<gene>
    <name evidence="16" type="primary">5570676</name>
</gene>
<evidence type="ECO:0000259" key="14">
    <source>
        <dbReference type="Pfam" id="PF00370"/>
    </source>
</evidence>
<dbReference type="EnsemblMetazoa" id="AAEL008472-RA">
    <property type="protein sequence ID" value="AAEL008472-PA"/>
    <property type="gene ID" value="AAEL008472"/>
</dbReference>
<comment type="pathway">
    <text evidence="2">Polyol metabolism; glycerol degradation via glycerol kinase pathway; sn-glycerol 3-phosphate from glycerol: step 1/1.</text>
</comment>
<dbReference type="PIRSF" id="PIRSF000538">
    <property type="entry name" value="GlpK"/>
    <property type="match status" value="1"/>
</dbReference>
<dbReference type="GO" id="GO:0004370">
    <property type="term" value="F:glycerol kinase activity"/>
    <property type="evidence" value="ECO:0007669"/>
    <property type="project" value="UniProtKB-EC"/>
</dbReference>
<accession>A0A1S4FJK7</accession>
<evidence type="ECO:0000256" key="8">
    <source>
        <dbReference type="ARBA" id="ARBA00022777"/>
    </source>
</evidence>
<dbReference type="CDD" id="cd07793">
    <property type="entry name" value="ASKHA_NBD_FGGY_GK5-like"/>
    <property type="match status" value="1"/>
</dbReference>
<evidence type="ECO:0000256" key="7">
    <source>
        <dbReference type="ARBA" id="ARBA00022741"/>
    </source>
</evidence>
<evidence type="ECO:0000256" key="3">
    <source>
        <dbReference type="ARBA" id="ARBA00009156"/>
    </source>
</evidence>
<feature type="domain" description="Carbohydrate kinase FGGY N-terminal" evidence="14">
    <location>
        <begin position="23"/>
        <end position="288"/>
    </location>
</feature>
<evidence type="ECO:0000256" key="10">
    <source>
        <dbReference type="ARBA" id="ARBA00022840"/>
    </source>
</evidence>
<dbReference type="Pfam" id="PF00370">
    <property type="entry name" value="FGGY_N"/>
    <property type="match status" value="1"/>
</dbReference>
<evidence type="ECO:0000259" key="15">
    <source>
        <dbReference type="Pfam" id="PF02782"/>
    </source>
</evidence>
<comment type="subcellular location">
    <subcellularLocation>
        <location evidence="1">Cytoplasm</location>
    </subcellularLocation>
</comment>
<organism evidence="16 17">
    <name type="scientific">Aedes aegypti</name>
    <name type="common">Yellowfever mosquito</name>
    <name type="synonym">Culex aegypti</name>
    <dbReference type="NCBI Taxonomy" id="7159"/>
    <lineage>
        <taxon>Eukaryota</taxon>
        <taxon>Metazoa</taxon>
        <taxon>Ecdysozoa</taxon>
        <taxon>Arthropoda</taxon>
        <taxon>Hexapoda</taxon>
        <taxon>Insecta</taxon>
        <taxon>Pterygota</taxon>
        <taxon>Neoptera</taxon>
        <taxon>Endopterygota</taxon>
        <taxon>Diptera</taxon>
        <taxon>Nematocera</taxon>
        <taxon>Culicoidea</taxon>
        <taxon>Culicidae</taxon>
        <taxon>Culicinae</taxon>
        <taxon>Aedini</taxon>
        <taxon>Aedes</taxon>
        <taxon>Stegomyia</taxon>
    </lineage>
</organism>
<sequence length="554" mass="61607">MRLRLRSSAITSEAFLSTTAERYIASLDIGTTTIRCFIYAANRDIGKLEVVGSAFEQVELVYPAPGQVEIVPSQLWDSVISTIANAIKNAKLTAKQIACLSITTQRNTFTCWNKLTGNVYHNFITWKDLRADTLVQQWNRSFKLRALKAGAKLLHFFTRNKRFLAGSVIKLMNPQVTMRLAWVLQNNADLQRDVKDGNVLYGTIDSWLLYRLRQGLDQSRVVEHIGDVTNCTSTGFYDPFGQEWAGWALNLFDIKKELLPKVVDNSYDFGYVDESLFGSPIKIGTSISDQSASLWGNCCFEKGEVKITMGTGSFLNVNTGATCLASVHGLYPLVGYKMATCDSPELVYLMEGASNDNGSIIEWAMSIGLFTDPRDSATMALSVPDSDGVSFIPAFSGLGPPIRDDTAGTGFIGIKASTRKEHLVRAILESLAYRIALLYVCALEETRYTFTRIKVDGGVSRNDFICQTLADLTGLPVERGEVADSTALGAMFLAGLNVGIWHSKQELIDIRKIERVFEPNPANKSKCLNSMRSWERAVERFKRWYIAEELNSLN</sequence>
<keyword evidence="8" id="KW-0418">Kinase</keyword>
<dbReference type="FunCoup" id="A0A1S4FJK7">
    <property type="interactions" value="391"/>
</dbReference>
<keyword evidence="6" id="KW-0808">Transferase</keyword>
<dbReference type="GO" id="GO:0006641">
    <property type="term" value="P:triglyceride metabolic process"/>
    <property type="evidence" value="ECO:0007669"/>
    <property type="project" value="TreeGrafter"/>
</dbReference>
<dbReference type="Gene3D" id="3.30.420.40">
    <property type="match status" value="2"/>
</dbReference>
<keyword evidence="10" id="KW-0067">ATP-binding</keyword>
<evidence type="ECO:0000256" key="1">
    <source>
        <dbReference type="ARBA" id="ARBA00004496"/>
    </source>
</evidence>
<keyword evidence="7" id="KW-0547">Nucleotide-binding</keyword>
<evidence type="ECO:0000256" key="5">
    <source>
        <dbReference type="ARBA" id="ARBA00022490"/>
    </source>
</evidence>
<reference evidence="16" key="2">
    <citation type="submission" date="2020-05" db="UniProtKB">
        <authorList>
            <consortium name="EnsemblMetazoa"/>
        </authorList>
    </citation>
    <scope>IDENTIFICATION</scope>
    <source>
        <strain evidence="16">LVP_AGWG</strain>
    </source>
</reference>